<reference evidence="1" key="1">
    <citation type="submission" date="2021-02" db="EMBL/GenBank/DDBJ databases">
        <authorList>
            <consortium name="DOE Joint Genome Institute"/>
            <person name="Ahrendt S."/>
            <person name="Looney B.P."/>
            <person name="Miyauchi S."/>
            <person name="Morin E."/>
            <person name="Drula E."/>
            <person name="Courty P.E."/>
            <person name="Chicoki N."/>
            <person name="Fauchery L."/>
            <person name="Kohler A."/>
            <person name="Kuo A."/>
            <person name="Labutti K."/>
            <person name="Pangilinan J."/>
            <person name="Lipzen A."/>
            <person name="Riley R."/>
            <person name="Andreopoulos W."/>
            <person name="He G."/>
            <person name="Johnson J."/>
            <person name="Barry K.W."/>
            <person name="Grigoriev I.V."/>
            <person name="Nagy L."/>
            <person name="Hibbett D."/>
            <person name="Henrissat B."/>
            <person name="Matheny P.B."/>
            <person name="Labbe J."/>
            <person name="Martin F."/>
        </authorList>
    </citation>
    <scope>NUCLEOTIDE SEQUENCE</scope>
    <source>
        <strain evidence="1">FP105234-sp</strain>
    </source>
</reference>
<keyword evidence="2" id="KW-1185">Reference proteome</keyword>
<comment type="caution">
    <text evidence="1">The sequence shown here is derived from an EMBL/GenBank/DDBJ whole genome shotgun (WGS) entry which is preliminary data.</text>
</comment>
<name>A0ACB8R165_9AGAM</name>
<accession>A0ACB8R165</accession>
<organism evidence="1 2">
    <name type="scientific">Auriscalpium vulgare</name>
    <dbReference type="NCBI Taxonomy" id="40419"/>
    <lineage>
        <taxon>Eukaryota</taxon>
        <taxon>Fungi</taxon>
        <taxon>Dikarya</taxon>
        <taxon>Basidiomycota</taxon>
        <taxon>Agaricomycotina</taxon>
        <taxon>Agaricomycetes</taxon>
        <taxon>Russulales</taxon>
        <taxon>Auriscalpiaceae</taxon>
        <taxon>Auriscalpium</taxon>
    </lineage>
</organism>
<protein>
    <submittedName>
        <fullName evidence="1">Uncharacterized protein</fullName>
    </submittedName>
</protein>
<sequence>MPSEIKDPQPKTSTTARRAASASPYANYVDRRTKAAEDKDKGPTLVPSPPYHTKPFKGSSYAEAARRGAAKSTKKAKPPVERMDTVEDAKPKAADQTYTTDFASPNRFDALDPDTPMSPIEEDREDTPTPAKAQEEAGVEEEAHPHDEDDERLTTPPPKPKGKGKARGRSPVPPTPTTAPGSSPTRPPRSYTYGGVPANDWHGEAMNHFEFIRSKYKDTYASHPPPTDVFNQSVSVGLTPDGKVRPVSSVHVEEVDDEDLPPNPYEQRTYRPAPPSPPPHPTPTPAGRSQGPSRPSSSKDHAPSRPSSEHSDTPPPRSNAPPPPKAGHHPPPPPAAKKTTAERLKFARARIGQGSSSSTASPVLANLPSGPFPLIHFSQAADPVQYHAEKQIADWDKEKTPKCLIDVLGQMARNPEDHAAIGALIAAKITELAGEQSPRVSAPLRSAEAIDDKKYSSTFLASRISDRSRTYLEKARILLFPDIQLHVIPYDLVSPARLLTLKNFTTAEEEIIADIAIVTWLSDRSREGLDALVKKYRSAPIPLTHDHIENFIGSMYVKRIDMKGKGGLSTPYFGIYIDPNTLPDDDFWHILRDHFGSLIYESTMYGTGMVQPPSYCPICHGCDHPRGLCPFPLLPAWTE</sequence>
<reference evidence="1" key="2">
    <citation type="journal article" date="2022" name="New Phytol.">
        <title>Evolutionary transition to the ectomycorrhizal habit in the genomes of a hyperdiverse lineage of mushroom-forming fungi.</title>
        <authorList>
            <person name="Looney B."/>
            <person name="Miyauchi S."/>
            <person name="Morin E."/>
            <person name="Drula E."/>
            <person name="Courty P.E."/>
            <person name="Kohler A."/>
            <person name="Kuo A."/>
            <person name="LaButti K."/>
            <person name="Pangilinan J."/>
            <person name="Lipzen A."/>
            <person name="Riley R."/>
            <person name="Andreopoulos W."/>
            <person name="He G."/>
            <person name="Johnson J."/>
            <person name="Nolan M."/>
            <person name="Tritt A."/>
            <person name="Barry K.W."/>
            <person name="Grigoriev I.V."/>
            <person name="Nagy L.G."/>
            <person name="Hibbett D."/>
            <person name="Henrissat B."/>
            <person name="Matheny P.B."/>
            <person name="Labbe J."/>
            <person name="Martin F.M."/>
        </authorList>
    </citation>
    <scope>NUCLEOTIDE SEQUENCE</scope>
    <source>
        <strain evidence="1">FP105234-sp</strain>
    </source>
</reference>
<evidence type="ECO:0000313" key="2">
    <source>
        <dbReference type="Proteomes" id="UP000814033"/>
    </source>
</evidence>
<dbReference type="Proteomes" id="UP000814033">
    <property type="component" value="Unassembled WGS sequence"/>
</dbReference>
<dbReference type="EMBL" id="MU276813">
    <property type="protein sequence ID" value="KAI0037637.1"/>
    <property type="molecule type" value="Genomic_DNA"/>
</dbReference>
<proteinExistence type="predicted"/>
<gene>
    <name evidence="1" type="ORF">FA95DRAFT_1614024</name>
</gene>
<evidence type="ECO:0000313" key="1">
    <source>
        <dbReference type="EMBL" id="KAI0037637.1"/>
    </source>
</evidence>